<dbReference type="Gene3D" id="3.20.20.370">
    <property type="entry name" value="Glycoside hydrolase/deacetylase"/>
    <property type="match status" value="1"/>
</dbReference>
<keyword evidence="3" id="KW-0472">Membrane</keyword>
<dbReference type="SUPFAM" id="SSF88713">
    <property type="entry name" value="Glycoside hydrolase/deacetylase"/>
    <property type="match status" value="1"/>
</dbReference>
<reference evidence="5 6" key="1">
    <citation type="submission" date="2019-09" db="EMBL/GenBank/DDBJ databases">
        <title>In-depth cultivation of the pig gut microbiome towards novel bacterial diversity and tailored functional studies.</title>
        <authorList>
            <person name="Wylensek D."/>
            <person name="Hitch T.C.A."/>
            <person name="Clavel T."/>
        </authorList>
    </citation>
    <scope>NUCLEOTIDE SEQUENCE [LARGE SCALE GENOMIC DNA]</scope>
    <source>
        <strain evidence="5 6">WCA3-693-APC-4?</strain>
    </source>
</reference>
<evidence type="ECO:0000313" key="5">
    <source>
        <dbReference type="EMBL" id="MSU02637.1"/>
    </source>
</evidence>
<evidence type="ECO:0000313" key="6">
    <source>
        <dbReference type="Proteomes" id="UP000469523"/>
    </source>
</evidence>
<accession>A0A6N7XXU2</accession>
<dbReference type="Pfam" id="PF01522">
    <property type="entry name" value="Polysacc_deac_1"/>
    <property type="match status" value="1"/>
</dbReference>
<dbReference type="GO" id="GO:0016810">
    <property type="term" value="F:hydrolase activity, acting on carbon-nitrogen (but not peptide) bonds"/>
    <property type="evidence" value="ECO:0007669"/>
    <property type="project" value="InterPro"/>
</dbReference>
<protein>
    <submittedName>
        <fullName evidence="5">Polysaccharide deacetylase family protein</fullName>
    </submittedName>
</protein>
<dbReference type="InterPro" id="IPR002509">
    <property type="entry name" value="NODB_dom"/>
</dbReference>
<dbReference type="InterPro" id="IPR011330">
    <property type="entry name" value="Glyco_hydro/deAcase_b/a-brl"/>
</dbReference>
<comment type="caution">
    <text evidence="5">The sequence shown here is derived from an EMBL/GenBank/DDBJ whole genome shotgun (WGS) entry which is preliminary data.</text>
</comment>
<dbReference type="RefSeq" id="WP_154441658.1">
    <property type="nucleotide sequence ID" value="NZ_JAHLPJ010000001.1"/>
</dbReference>
<dbReference type="EMBL" id="VUNQ01000038">
    <property type="protein sequence ID" value="MSU02637.1"/>
    <property type="molecule type" value="Genomic_DNA"/>
</dbReference>
<evidence type="ECO:0000256" key="1">
    <source>
        <dbReference type="ARBA" id="ARBA00022723"/>
    </source>
</evidence>
<dbReference type="Proteomes" id="UP000469523">
    <property type="component" value="Unassembled WGS sequence"/>
</dbReference>
<dbReference type="GO" id="GO:0016020">
    <property type="term" value="C:membrane"/>
    <property type="evidence" value="ECO:0007669"/>
    <property type="project" value="TreeGrafter"/>
</dbReference>
<dbReference type="PROSITE" id="PS51677">
    <property type="entry name" value="NODB"/>
    <property type="match status" value="1"/>
</dbReference>
<gene>
    <name evidence="5" type="ORF">FYJ83_14345</name>
</gene>
<evidence type="ECO:0000256" key="3">
    <source>
        <dbReference type="SAM" id="Phobius"/>
    </source>
</evidence>
<dbReference type="PANTHER" id="PTHR10587">
    <property type="entry name" value="GLYCOSYL TRANSFERASE-RELATED"/>
    <property type="match status" value="1"/>
</dbReference>
<dbReference type="CDD" id="cd10917">
    <property type="entry name" value="CE4_NodB_like_6s_7s"/>
    <property type="match status" value="1"/>
</dbReference>
<keyword evidence="3" id="KW-0812">Transmembrane</keyword>
<dbReference type="AlphaFoldDB" id="A0A6N7XXU2"/>
<keyword evidence="6" id="KW-1185">Reference proteome</keyword>
<keyword evidence="2" id="KW-0378">Hydrolase</keyword>
<sequence length="255" mass="29302">MNKIRKDINIILDITIIVMVFMIVTIYNTYPKSVYTFSNNRAVIVSRGSKEDKVVALTFDDGPHPKYTVEILDLLKQYDAKATFFVLGKYAEIYPDIIKRQVAEGHEIGNHSYSHVNMKKVSAKIIKQEFEKTQDIVYSIANIRPKVFRPPYGNYNDDVVKIVSSDDSSVVLWTFYQDSKDWSNPGVDVVIDTTLSKIQNGDIILFHDYVYKPESHTVEALKVILPQLIEEGYSFVTMSELINISQDRKVLNNYN</sequence>
<organism evidence="5 6">
    <name type="scientific">Tissierella pigra</name>
    <dbReference type="NCBI Taxonomy" id="2607614"/>
    <lineage>
        <taxon>Bacteria</taxon>
        <taxon>Bacillati</taxon>
        <taxon>Bacillota</taxon>
        <taxon>Tissierellia</taxon>
        <taxon>Tissierellales</taxon>
        <taxon>Tissierellaceae</taxon>
        <taxon>Tissierella</taxon>
    </lineage>
</organism>
<evidence type="ECO:0000256" key="2">
    <source>
        <dbReference type="ARBA" id="ARBA00022801"/>
    </source>
</evidence>
<name>A0A6N7XXU2_9FIRM</name>
<evidence type="ECO:0000259" key="4">
    <source>
        <dbReference type="PROSITE" id="PS51677"/>
    </source>
</evidence>
<feature type="transmembrane region" description="Helical" evidence="3">
    <location>
        <begin position="12"/>
        <end position="30"/>
    </location>
</feature>
<keyword evidence="3" id="KW-1133">Transmembrane helix</keyword>
<dbReference type="GO" id="GO:0046872">
    <property type="term" value="F:metal ion binding"/>
    <property type="evidence" value="ECO:0007669"/>
    <property type="project" value="UniProtKB-KW"/>
</dbReference>
<keyword evidence="1" id="KW-0479">Metal-binding</keyword>
<dbReference type="InterPro" id="IPR050248">
    <property type="entry name" value="Polysacc_deacetylase_ArnD"/>
</dbReference>
<proteinExistence type="predicted"/>
<dbReference type="PANTHER" id="PTHR10587:SF133">
    <property type="entry name" value="CHITIN DEACETYLASE 1-RELATED"/>
    <property type="match status" value="1"/>
</dbReference>
<feature type="domain" description="NodB homology" evidence="4">
    <location>
        <begin position="53"/>
        <end position="236"/>
    </location>
</feature>
<dbReference type="GO" id="GO:0005975">
    <property type="term" value="P:carbohydrate metabolic process"/>
    <property type="evidence" value="ECO:0007669"/>
    <property type="project" value="InterPro"/>
</dbReference>